<dbReference type="EC" id="6.3.4.19" evidence="8"/>
<dbReference type="HAMAP" id="MF_01161">
    <property type="entry name" value="tRNA_Ile_lys_synt"/>
    <property type="match status" value="1"/>
</dbReference>
<comment type="function">
    <text evidence="8">Ligates lysine onto the cytidine present at position 34 of the AUA codon-specific tRNA(Ile) that contains the anticodon CAU, in an ATP-dependent manner. Cytidine is converted to lysidine, thus changing the amino acid specificity of the tRNA from methionine to isoleucine.</text>
</comment>
<comment type="subcellular location">
    <subcellularLocation>
        <location evidence="1 8">Cytoplasm</location>
    </subcellularLocation>
</comment>
<dbReference type="InterPro" id="IPR014729">
    <property type="entry name" value="Rossmann-like_a/b/a_fold"/>
</dbReference>
<dbReference type="InterPro" id="IPR012796">
    <property type="entry name" value="Lysidine-tRNA-synth_C"/>
</dbReference>
<keyword evidence="2 8" id="KW-0963">Cytoplasm</keyword>
<dbReference type="RefSeq" id="WP_012173497.1">
    <property type="nucleotide sequence ID" value="NC_009943.1"/>
</dbReference>
<dbReference type="NCBIfam" id="TIGR02433">
    <property type="entry name" value="lysidine_TilS_C"/>
    <property type="match status" value="1"/>
</dbReference>
<keyword evidence="6 8" id="KW-0067">ATP-binding</keyword>
<accession>A8ZRW1</accession>
<evidence type="ECO:0000256" key="8">
    <source>
        <dbReference type="HAMAP-Rule" id="MF_01161"/>
    </source>
</evidence>
<dbReference type="OrthoDB" id="9807403at2"/>
<evidence type="ECO:0000256" key="4">
    <source>
        <dbReference type="ARBA" id="ARBA00022694"/>
    </source>
</evidence>
<keyword evidence="5 8" id="KW-0547">Nucleotide-binding</keyword>
<protein>
    <recommendedName>
        <fullName evidence="8">tRNA(Ile)-lysidine synthase</fullName>
        <ecNumber evidence="8">6.3.4.19</ecNumber>
    </recommendedName>
    <alternativeName>
        <fullName evidence="8">tRNA(Ile)-2-lysyl-cytidine synthase</fullName>
    </alternativeName>
    <alternativeName>
        <fullName evidence="8">tRNA(Ile)-lysidine synthetase</fullName>
    </alternativeName>
</protein>
<evidence type="ECO:0000313" key="10">
    <source>
        <dbReference type="EMBL" id="ABW65878.1"/>
    </source>
</evidence>
<keyword evidence="11" id="KW-1185">Reference proteome</keyword>
<evidence type="ECO:0000256" key="6">
    <source>
        <dbReference type="ARBA" id="ARBA00022840"/>
    </source>
</evidence>
<proteinExistence type="inferred from homology"/>
<reference evidence="10 11" key="1">
    <citation type="submission" date="2007-10" db="EMBL/GenBank/DDBJ databases">
        <title>Complete sequence of Desulfococcus oleovorans Hxd3.</title>
        <authorList>
            <consortium name="US DOE Joint Genome Institute"/>
            <person name="Copeland A."/>
            <person name="Lucas S."/>
            <person name="Lapidus A."/>
            <person name="Barry K."/>
            <person name="Glavina del Rio T."/>
            <person name="Dalin E."/>
            <person name="Tice H."/>
            <person name="Pitluck S."/>
            <person name="Kiss H."/>
            <person name="Brettin T."/>
            <person name="Bruce D."/>
            <person name="Detter J.C."/>
            <person name="Han C."/>
            <person name="Schmutz J."/>
            <person name="Larimer F."/>
            <person name="Land M."/>
            <person name="Hauser L."/>
            <person name="Kyrpides N."/>
            <person name="Kim E."/>
            <person name="Wawrik B."/>
            <person name="Richardson P."/>
        </authorList>
    </citation>
    <scope>NUCLEOTIDE SEQUENCE [LARGE SCALE GENOMIC DNA]</scope>
    <source>
        <strain evidence="11">DSM 6200 / JCM 39069 / Hxd3</strain>
    </source>
</reference>
<dbReference type="EMBL" id="CP000859">
    <property type="protein sequence ID" value="ABW65878.1"/>
    <property type="molecule type" value="Genomic_DNA"/>
</dbReference>
<evidence type="ECO:0000256" key="7">
    <source>
        <dbReference type="ARBA" id="ARBA00048539"/>
    </source>
</evidence>
<dbReference type="CDD" id="cd01992">
    <property type="entry name" value="TilS_N"/>
    <property type="match status" value="1"/>
</dbReference>
<evidence type="ECO:0000256" key="5">
    <source>
        <dbReference type="ARBA" id="ARBA00022741"/>
    </source>
</evidence>
<evidence type="ECO:0000256" key="2">
    <source>
        <dbReference type="ARBA" id="ARBA00022490"/>
    </source>
</evidence>
<dbReference type="GO" id="GO:0005737">
    <property type="term" value="C:cytoplasm"/>
    <property type="evidence" value="ECO:0007669"/>
    <property type="project" value="UniProtKB-SubCell"/>
</dbReference>
<organism evidence="10 11">
    <name type="scientific">Desulfosudis oleivorans (strain DSM 6200 / JCM 39069 / Hxd3)</name>
    <name type="common">Desulfococcus oleovorans</name>
    <dbReference type="NCBI Taxonomy" id="96561"/>
    <lineage>
        <taxon>Bacteria</taxon>
        <taxon>Pseudomonadati</taxon>
        <taxon>Thermodesulfobacteriota</taxon>
        <taxon>Desulfobacteria</taxon>
        <taxon>Desulfobacterales</taxon>
        <taxon>Desulfosudaceae</taxon>
        <taxon>Desulfosudis</taxon>
    </lineage>
</organism>
<evidence type="ECO:0000256" key="3">
    <source>
        <dbReference type="ARBA" id="ARBA00022598"/>
    </source>
</evidence>
<keyword evidence="3 8" id="KW-0436">Ligase</keyword>
<dbReference type="Pfam" id="PF11734">
    <property type="entry name" value="TilS_C"/>
    <property type="match status" value="1"/>
</dbReference>
<keyword evidence="4 8" id="KW-0819">tRNA processing</keyword>
<dbReference type="PANTHER" id="PTHR43033:SF1">
    <property type="entry name" value="TRNA(ILE)-LYSIDINE SYNTHASE-RELATED"/>
    <property type="match status" value="1"/>
</dbReference>
<dbReference type="Gene3D" id="3.40.50.620">
    <property type="entry name" value="HUPs"/>
    <property type="match status" value="1"/>
</dbReference>
<comment type="catalytic activity">
    <reaction evidence="7 8">
        <text>cytidine(34) in tRNA(Ile2) + L-lysine + ATP = lysidine(34) in tRNA(Ile2) + AMP + diphosphate + H(+)</text>
        <dbReference type="Rhea" id="RHEA:43744"/>
        <dbReference type="Rhea" id="RHEA-COMP:10625"/>
        <dbReference type="Rhea" id="RHEA-COMP:10670"/>
        <dbReference type="ChEBI" id="CHEBI:15378"/>
        <dbReference type="ChEBI" id="CHEBI:30616"/>
        <dbReference type="ChEBI" id="CHEBI:32551"/>
        <dbReference type="ChEBI" id="CHEBI:33019"/>
        <dbReference type="ChEBI" id="CHEBI:82748"/>
        <dbReference type="ChEBI" id="CHEBI:83665"/>
        <dbReference type="ChEBI" id="CHEBI:456215"/>
        <dbReference type="EC" id="6.3.4.19"/>
    </reaction>
</comment>
<dbReference type="NCBIfam" id="TIGR02432">
    <property type="entry name" value="lysidine_TilS_N"/>
    <property type="match status" value="1"/>
</dbReference>
<feature type="binding site" evidence="8">
    <location>
        <begin position="38"/>
        <end position="43"/>
    </location>
    <ligand>
        <name>ATP</name>
        <dbReference type="ChEBI" id="CHEBI:30616"/>
    </ligand>
</feature>
<dbReference type="Proteomes" id="UP000008561">
    <property type="component" value="Chromosome"/>
</dbReference>
<feature type="domain" description="Lysidine-tRNA(Ile) synthetase C-terminal" evidence="9">
    <location>
        <begin position="405"/>
        <end position="477"/>
    </location>
</feature>
<dbReference type="SMART" id="SM00977">
    <property type="entry name" value="TilS_C"/>
    <property type="match status" value="1"/>
</dbReference>
<dbReference type="InterPro" id="IPR012094">
    <property type="entry name" value="tRNA_Ile_lys_synt"/>
</dbReference>
<dbReference type="SUPFAM" id="SSF56037">
    <property type="entry name" value="PheT/TilS domain"/>
    <property type="match status" value="1"/>
</dbReference>
<evidence type="ECO:0000256" key="1">
    <source>
        <dbReference type="ARBA" id="ARBA00004496"/>
    </source>
</evidence>
<dbReference type="GO" id="GO:0032267">
    <property type="term" value="F:tRNA(Ile)-lysidine synthase activity"/>
    <property type="evidence" value="ECO:0007669"/>
    <property type="project" value="UniProtKB-EC"/>
</dbReference>
<dbReference type="SUPFAM" id="SSF82829">
    <property type="entry name" value="MesJ substrate recognition domain-like"/>
    <property type="match status" value="1"/>
</dbReference>
<dbReference type="InterPro" id="IPR011063">
    <property type="entry name" value="TilS/TtcA_N"/>
</dbReference>
<dbReference type="AlphaFoldDB" id="A8ZRW1"/>
<dbReference type="HOGENOM" id="CLU_018869_0_1_7"/>
<dbReference type="KEGG" id="dol:Dole_0068"/>
<dbReference type="eggNOG" id="COG0037">
    <property type="taxonomic scope" value="Bacteria"/>
</dbReference>
<evidence type="ECO:0000259" key="9">
    <source>
        <dbReference type="SMART" id="SM00977"/>
    </source>
</evidence>
<comment type="domain">
    <text evidence="8">The N-terminal region contains the highly conserved SGGXDS motif, predicted to be a P-loop motif involved in ATP binding.</text>
</comment>
<dbReference type="SUPFAM" id="SSF52402">
    <property type="entry name" value="Adenine nucleotide alpha hydrolases-like"/>
    <property type="match status" value="1"/>
</dbReference>
<dbReference type="Pfam" id="PF01171">
    <property type="entry name" value="ATP_bind_3"/>
    <property type="match status" value="1"/>
</dbReference>
<dbReference type="GO" id="GO:0005524">
    <property type="term" value="F:ATP binding"/>
    <property type="evidence" value="ECO:0007669"/>
    <property type="project" value="UniProtKB-UniRule"/>
</dbReference>
<evidence type="ECO:0000313" key="11">
    <source>
        <dbReference type="Proteomes" id="UP000008561"/>
    </source>
</evidence>
<dbReference type="GO" id="GO:0006400">
    <property type="term" value="P:tRNA modification"/>
    <property type="evidence" value="ECO:0007669"/>
    <property type="project" value="UniProtKB-UniRule"/>
</dbReference>
<dbReference type="PANTHER" id="PTHR43033">
    <property type="entry name" value="TRNA(ILE)-LYSIDINE SYNTHASE-RELATED"/>
    <property type="match status" value="1"/>
</dbReference>
<dbReference type="Gene3D" id="1.20.59.20">
    <property type="match status" value="1"/>
</dbReference>
<dbReference type="InterPro" id="IPR012795">
    <property type="entry name" value="tRNA_Ile_lys_synt_N"/>
</dbReference>
<dbReference type="STRING" id="96561.Dole_0068"/>
<sequence>MEKNSWLEKTDPLLDAVCRTIGCHAMIAPGEAVLVGVSGGPDSVALLHALVRLQPELAVARVSVAHVHHGLRGAEADADQAFVAALAERLGLPFYTEKIDVAAAARNTGASVEDAARTARYRFFSDTAAAHGYHKIATAHHAGDNAEWVLMNLVRGAGPEGLSGIPPVRENIIRPLIHVSREDILAFLTHGGMDYVEDSTNADLTFTRNRVRHHLLPLIEEHYNPGIAACLNRVAEIFREESLWIRDMVSGLFEQAVLLCEPGRVVLKAGFVQALPLAARRRLVRRVLEIVKGDLRRITFDHAEAVCRGVDRTFGLDLPDAVHVSGNEQELVFSDTAVCPATATPQVKPFSYTLFDTGLGNGSVTITETGITLGFALAPCAAPANLQHNDRRTALLDAEKLTCPLTIRNVRPGDRFVPLGMTGSQKVSDFFINTRVAPIDRAACPVVESGGAIVWVAGHRMAEHVKLTPASRQVLKAKIL</sequence>
<name>A8ZRW1_DESOH</name>
<gene>
    <name evidence="8" type="primary">tilS</name>
    <name evidence="10" type="ordered locus">Dole_0068</name>
</gene>
<comment type="similarity">
    <text evidence="8">Belongs to the tRNA(Ile)-lysidine synthase family.</text>
</comment>